<dbReference type="Proteomes" id="UP000464658">
    <property type="component" value="Chromosome"/>
</dbReference>
<dbReference type="GO" id="GO:0031160">
    <property type="term" value="C:spore wall"/>
    <property type="evidence" value="ECO:0007669"/>
    <property type="project" value="InterPro"/>
</dbReference>
<evidence type="ECO:0000313" key="2">
    <source>
        <dbReference type="EMBL" id="BBP88561.1"/>
    </source>
</evidence>
<accession>A0A5S9M6J7</accession>
<sequence>MDSKPYSWVALDRNCTHHGHHGHHRHHDDCNYERKALCDDYYDDEDVLQDLDQVSFTKQTSEEVIIVRDSCDINVSSVDAQVAASIQVAIQTAIITITNISIADGDLADRVTQDLLQAATHKQTNRQKLVIENSRNVTVSTIDADISIAIQTLTQTLVATIVAIGIL</sequence>
<protein>
    <submittedName>
        <fullName evidence="2">Spore coat protein X</fullName>
    </submittedName>
</protein>
<keyword evidence="2" id="KW-0167">Capsid protein</keyword>
<dbReference type="RefSeq" id="WP_034282028.1">
    <property type="nucleotide sequence ID" value="NZ_BSBE01000001.1"/>
</dbReference>
<evidence type="ECO:0000313" key="3">
    <source>
        <dbReference type="Proteomes" id="UP000464658"/>
    </source>
</evidence>
<dbReference type="Pfam" id="PF07552">
    <property type="entry name" value="Coat_X"/>
    <property type="match status" value="2"/>
</dbReference>
<dbReference type="EMBL" id="AP021906">
    <property type="protein sequence ID" value="BBP88561.1"/>
    <property type="molecule type" value="Genomic_DNA"/>
</dbReference>
<proteinExistence type="predicted"/>
<dbReference type="GO" id="GO:0030435">
    <property type="term" value="P:sporulation resulting in formation of a cellular spore"/>
    <property type="evidence" value="ECO:0007669"/>
    <property type="project" value="InterPro"/>
</dbReference>
<gene>
    <name evidence="2" type="primary">cotX</name>
    <name evidence="2" type="ORF">BsIDN1_21790</name>
</gene>
<dbReference type="AlphaFoldDB" id="A0A5S9M6J7"/>
<feature type="domain" description="Spore coat protein X/V" evidence="1">
    <location>
        <begin position="45"/>
        <end position="102"/>
    </location>
</feature>
<organism evidence="2 3">
    <name type="scientific">Bacillus safensis</name>
    <dbReference type="NCBI Taxonomy" id="561879"/>
    <lineage>
        <taxon>Bacteria</taxon>
        <taxon>Bacillati</taxon>
        <taxon>Bacillota</taxon>
        <taxon>Bacilli</taxon>
        <taxon>Bacillales</taxon>
        <taxon>Bacillaceae</taxon>
        <taxon>Bacillus</taxon>
    </lineage>
</organism>
<dbReference type="InterPro" id="IPR011428">
    <property type="entry name" value="Spore_coat_X/V"/>
</dbReference>
<keyword evidence="2" id="KW-0946">Virion</keyword>
<reference evidence="2 3" key="1">
    <citation type="submission" date="2019-12" db="EMBL/GenBank/DDBJ databases">
        <title>Full genome sequence of a Bacillus safensis strain isolated from commercially available natto in Indonesia.</title>
        <authorList>
            <person name="Yoshida M."/>
            <person name="Uomi M."/>
            <person name="Waturangi D."/>
            <person name="Ekaputri J.J."/>
            <person name="Setiamarga D.H.E."/>
        </authorList>
    </citation>
    <scope>NUCLEOTIDE SEQUENCE [LARGE SCALE GENOMIC DNA]</scope>
    <source>
        <strain evidence="2 3">IDN1</strain>
    </source>
</reference>
<evidence type="ECO:0000259" key="1">
    <source>
        <dbReference type="Pfam" id="PF07552"/>
    </source>
</evidence>
<feature type="domain" description="Spore coat protein X/V" evidence="1">
    <location>
        <begin position="109"/>
        <end position="166"/>
    </location>
</feature>
<name>A0A5S9M6J7_BACIA</name>